<evidence type="ECO:0000313" key="4">
    <source>
        <dbReference type="Proteomes" id="UP000248168"/>
    </source>
</evidence>
<dbReference type="OrthoDB" id="9798722at2"/>
<gene>
    <name evidence="3" type="ORF">NITLEN_100028</name>
</gene>
<feature type="signal peptide" evidence="2">
    <location>
        <begin position="1"/>
        <end position="21"/>
    </location>
</feature>
<evidence type="ECO:0000256" key="2">
    <source>
        <dbReference type="SAM" id="SignalP"/>
    </source>
</evidence>
<dbReference type="AlphaFoldDB" id="A0A330L315"/>
<protein>
    <submittedName>
        <fullName evidence="3">Uncharacterized protein</fullName>
    </submittedName>
</protein>
<name>A0A330L315_9BACT</name>
<accession>A0A330L315</accession>
<dbReference type="Proteomes" id="UP000248168">
    <property type="component" value="Unassembled WGS sequence"/>
</dbReference>
<keyword evidence="4" id="KW-1185">Reference proteome</keyword>
<proteinExistence type="predicted"/>
<keyword evidence="1" id="KW-0812">Transmembrane</keyword>
<dbReference type="RefSeq" id="WP_121988590.1">
    <property type="nucleotide sequence ID" value="NZ_OUNR01000002.1"/>
</dbReference>
<reference evidence="4" key="1">
    <citation type="submission" date="2018-04" db="EMBL/GenBank/DDBJ databases">
        <authorList>
            <person name="Lucker S."/>
            <person name="Sakoula D."/>
        </authorList>
    </citation>
    <scope>NUCLEOTIDE SEQUENCE [LARGE SCALE GENOMIC DNA]</scope>
</reference>
<keyword evidence="2" id="KW-0732">Signal</keyword>
<dbReference type="InParanoid" id="A0A330L315"/>
<keyword evidence="1" id="KW-1133">Transmembrane helix</keyword>
<feature type="transmembrane region" description="Helical" evidence="1">
    <location>
        <begin position="61"/>
        <end position="88"/>
    </location>
</feature>
<feature type="chain" id="PRO_5016335700" evidence="2">
    <location>
        <begin position="22"/>
        <end position="118"/>
    </location>
</feature>
<evidence type="ECO:0000256" key="1">
    <source>
        <dbReference type="SAM" id="Phobius"/>
    </source>
</evidence>
<sequence length="118" mass="12918">MKMYAVLLMVTMILVPSLSDARCRDLPESASMGSEYGTFLLYPAERVVEEGQKRESMALQWLGYGIGVPLFIVTIPVAMAGAGVGAALHPWTTCIETEGRLPMKEVQRTAVQRPSSQE</sequence>
<keyword evidence="1" id="KW-0472">Membrane</keyword>
<organism evidence="3 4">
    <name type="scientific">Nitrospira lenta</name>
    <dbReference type="NCBI Taxonomy" id="1436998"/>
    <lineage>
        <taxon>Bacteria</taxon>
        <taxon>Pseudomonadati</taxon>
        <taxon>Nitrospirota</taxon>
        <taxon>Nitrospiria</taxon>
        <taxon>Nitrospirales</taxon>
        <taxon>Nitrospiraceae</taxon>
        <taxon>Nitrospira</taxon>
    </lineage>
</organism>
<dbReference type="EMBL" id="OUNR01000002">
    <property type="protein sequence ID" value="SPP64158.1"/>
    <property type="molecule type" value="Genomic_DNA"/>
</dbReference>
<evidence type="ECO:0000313" key="3">
    <source>
        <dbReference type="EMBL" id="SPP64158.1"/>
    </source>
</evidence>